<dbReference type="EMBL" id="PYHR01000002">
    <property type="protein sequence ID" value="PWD50897.1"/>
    <property type="molecule type" value="Genomic_DNA"/>
</dbReference>
<dbReference type="RefSeq" id="WP_109229279.1">
    <property type="nucleotide sequence ID" value="NZ_PYHR01000002.1"/>
</dbReference>
<proteinExistence type="predicted"/>
<dbReference type="AlphaFoldDB" id="A0A2U1ZV78"/>
<dbReference type="Gene3D" id="3.40.50.2000">
    <property type="entry name" value="Glycogen Phosphorylase B"/>
    <property type="match status" value="1"/>
</dbReference>
<protein>
    <recommendedName>
        <fullName evidence="3">Glycosyltransferase</fullName>
    </recommendedName>
</protein>
<comment type="caution">
    <text evidence="1">The sequence shown here is derived from an EMBL/GenBank/DDBJ whole genome shotgun (WGS) entry which is preliminary data.</text>
</comment>
<reference evidence="1 2" key="1">
    <citation type="submission" date="2018-03" db="EMBL/GenBank/DDBJ databases">
        <title>Genome assembly of novel Miniimonas species PCH200.</title>
        <authorList>
            <person name="Thakur V."/>
            <person name="Kumar V."/>
            <person name="Singh D."/>
        </authorList>
    </citation>
    <scope>NUCLEOTIDE SEQUENCE [LARGE SCALE GENOMIC DNA]</scope>
    <source>
        <strain evidence="1 2">PCH200</strain>
    </source>
</reference>
<name>A0A2U1ZV78_9MICO</name>
<dbReference type="Proteomes" id="UP000245166">
    <property type="component" value="Unassembled WGS sequence"/>
</dbReference>
<evidence type="ECO:0008006" key="3">
    <source>
        <dbReference type="Google" id="ProtNLM"/>
    </source>
</evidence>
<accession>A0A2U1ZV78</accession>
<organism evidence="1 2">
    <name type="scientific">Serinibacter arcticus</name>
    <dbReference type="NCBI Taxonomy" id="1655435"/>
    <lineage>
        <taxon>Bacteria</taxon>
        <taxon>Bacillati</taxon>
        <taxon>Actinomycetota</taxon>
        <taxon>Actinomycetes</taxon>
        <taxon>Micrococcales</taxon>
        <taxon>Beutenbergiaceae</taxon>
        <taxon>Serinibacter</taxon>
    </lineage>
</organism>
<dbReference type="SUPFAM" id="SSF53756">
    <property type="entry name" value="UDP-Glycosyltransferase/glycogen phosphorylase"/>
    <property type="match status" value="1"/>
</dbReference>
<evidence type="ECO:0000313" key="2">
    <source>
        <dbReference type="Proteomes" id="UP000245166"/>
    </source>
</evidence>
<evidence type="ECO:0000313" key="1">
    <source>
        <dbReference type="EMBL" id="PWD50897.1"/>
    </source>
</evidence>
<keyword evidence="2" id="KW-1185">Reference proteome</keyword>
<sequence length="317" mass="34971">MVTVNGSTAEIVSDIRYGQLVDAHDPTDGGHRLVESVRLVRAAGSAGTILTNEGRRSAAGLVLLAALLWVARRRALVLTEFLPGRRGRLVTWAYRFLLPRVVLRAQVMTGWERDDYAQRYRIERSRLVVIPFYRFDDRLVDEPVPWERAGREGWISTGRNSCDWDTVIAAAARRDWPLTIICPSAERARIETPAAVAGVAVRSDVPRPEHDALLADAELLIVALKDRSVSAGHVRLMSAATFGVPVVATAVRGIQGYEELAVRLVPVNDPALLREAVEGVASDPEALRREMARVREHALERPYSVYAAEIAAFVRGG</sequence>
<gene>
    <name evidence="1" type="ORF">C8046_09770</name>
</gene>
<dbReference type="OrthoDB" id="4453317at2"/>